<dbReference type="InterPro" id="IPR036097">
    <property type="entry name" value="HisK_dim/P_sf"/>
</dbReference>
<dbReference type="EC" id="2.7.13.3" evidence="2"/>
<dbReference type="Pfam" id="PF00072">
    <property type="entry name" value="Response_reg"/>
    <property type="match status" value="1"/>
</dbReference>
<dbReference type="PANTHER" id="PTHR43547">
    <property type="entry name" value="TWO-COMPONENT HISTIDINE KINASE"/>
    <property type="match status" value="1"/>
</dbReference>
<dbReference type="PRINTS" id="PR00344">
    <property type="entry name" value="BCTRLSENSOR"/>
</dbReference>
<dbReference type="SMART" id="SM00387">
    <property type="entry name" value="HATPase_c"/>
    <property type="match status" value="1"/>
</dbReference>
<dbReference type="Gene3D" id="3.40.50.2300">
    <property type="match status" value="1"/>
</dbReference>
<dbReference type="Proteomes" id="UP001193734">
    <property type="component" value="Unassembled WGS sequence"/>
</dbReference>
<reference evidence="11 12" key="1">
    <citation type="submission" date="2020-05" db="EMBL/GenBank/DDBJ databases">
        <title>Distinct polysaccharide utilization as determinants for interspecies competition between intestinal Prevotella spp.</title>
        <authorList>
            <person name="Galvez E.J.C."/>
            <person name="Iljazovic A."/>
            <person name="Strowig T."/>
        </authorList>
    </citation>
    <scope>NUCLEOTIDE SEQUENCE [LARGE SCALE GENOMIC DNA]</scope>
    <source>
        <strain evidence="11 12">PROD</strain>
    </source>
</reference>
<evidence type="ECO:0000256" key="2">
    <source>
        <dbReference type="ARBA" id="ARBA00012438"/>
    </source>
</evidence>
<dbReference type="CDD" id="cd00063">
    <property type="entry name" value="FN3"/>
    <property type="match status" value="1"/>
</dbReference>
<feature type="modified residue" description="4-aspartylphosphate" evidence="6">
    <location>
        <position position="1205"/>
    </location>
</feature>
<dbReference type="InterPro" id="IPR003961">
    <property type="entry name" value="FN3_dom"/>
</dbReference>
<dbReference type="InterPro" id="IPR036890">
    <property type="entry name" value="HATPase_C_sf"/>
</dbReference>
<proteinExistence type="predicted"/>
<dbReference type="InterPro" id="IPR011123">
    <property type="entry name" value="Y_Y_Y"/>
</dbReference>
<dbReference type="SUPFAM" id="SSF47384">
    <property type="entry name" value="Homodimeric domain of signal transducing histidine kinase"/>
    <property type="match status" value="1"/>
</dbReference>
<dbReference type="InterPro" id="IPR015943">
    <property type="entry name" value="WD40/YVTN_repeat-like_dom_sf"/>
</dbReference>
<dbReference type="CDD" id="cd00082">
    <property type="entry name" value="HisKA"/>
    <property type="match status" value="1"/>
</dbReference>
<dbReference type="RefSeq" id="WP_172176943.1">
    <property type="nucleotide sequence ID" value="NZ_CASGIA010000002.1"/>
</dbReference>
<feature type="compositionally biased region" description="Basic and acidic residues" evidence="7">
    <location>
        <begin position="1438"/>
        <end position="1454"/>
    </location>
</feature>
<dbReference type="Pfam" id="PF02518">
    <property type="entry name" value="HATPase_c"/>
    <property type="match status" value="1"/>
</dbReference>
<feature type="domain" description="Response regulatory" evidence="10">
    <location>
        <begin position="1157"/>
        <end position="1272"/>
    </location>
</feature>
<keyword evidence="5" id="KW-0804">Transcription</keyword>
<dbReference type="SUPFAM" id="SSF55874">
    <property type="entry name" value="ATPase domain of HSP90 chaperone/DNA topoisomerase II/histidine kinase"/>
    <property type="match status" value="1"/>
</dbReference>
<dbReference type="PANTHER" id="PTHR43547:SF2">
    <property type="entry name" value="HYBRID SIGNAL TRANSDUCTION HISTIDINE KINASE C"/>
    <property type="match status" value="1"/>
</dbReference>
<dbReference type="InterPro" id="IPR003661">
    <property type="entry name" value="HisK_dim/P_dom"/>
</dbReference>
<name>A0ABX2AT43_9BACT</name>
<dbReference type="InterPro" id="IPR009057">
    <property type="entry name" value="Homeodomain-like_sf"/>
</dbReference>
<dbReference type="Pfam" id="PF12833">
    <property type="entry name" value="HTH_18"/>
    <property type="match status" value="1"/>
</dbReference>
<dbReference type="PROSITE" id="PS50110">
    <property type="entry name" value="RESPONSE_REGULATORY"/>
    <property type="match status" value="1"/>
</dbReference>
<evidence type="ECO:0000256" key="1">
    <source>
        <dbReference type="ARBA" id="ARBA00000085"/>
    </source>
</evidence>
<evidence type="ECO:0000256" key="7">
    <source>
        <dbReference type="SAM" id="MobiDB-lite"/>
    </source>
</evidence>
<dbReference type="InterPro" id="IPR013783">
    <property type="entry name" value="Ig-like_fold"/>
</dbReference>
<dbReference type="SUPFAM" id="SSF52172">
    <property type="entry name" value="CheY-like"/>
    <property type="match status" value="1"/>
</dbReference>
<dbReference type="SUPFAM" id="SSF63829">
    <property type="entry name" value="Calcium-dependent phosphotriesterase"/>
    <property type="match status" value="3"/>
</dbReference>
<keyword evidence="4" id="KW-0805">Transcription regulation</keyword>
<dbReference type="CDD" id="cd00075">
    <property type="entry name" value="HATPase"/>
    <property type="match status" value="1"/>
</dbReference>
<dbReference type="GeneID" id="82157080"/>
<evidence type="ECO:0000313" key="11">
    <source>
        <dbReference type="EMBL" id="NPE13654.1"/>
    </source>
</evidence>
<dbReference type="SMART" id="SM00448">
    <property type="entry name" value="REC"/>
    <property type="match status" value="1"/>
</dbReference>
<dbReference type="PROSITE" id="PS50109">
    <property type="entry name" value="HIS_KIN"/>
    <property type="match status" value="1"/>
</dbReference>
<protein>
    <recommendedName>
        <fullName evidence="2">histidine kinase</fullName>
        <ecNumber evidence="2">2.7.13.3</ecNumber>
    </recommendedName>
</protein>
<dbReference type="CDD" id="cd17574">
    <property type="entry name" value="REC_OmpR"/>
    <property type="match status" value="1"/>
</dbReference>
<evidence type="ECO:0000256" key="5">
    <source>
        <dbReference type="ARBA" id="ARBA00023163"/>
    </source>
</evidence>
<evidence type="ECO:0000313" key="12">
    <source>
        <dbReference type="Proteomes" id="UP001193734"/>
    </source>
</evidence>
<feature type="domain" description="Histidine kinase" evidence="9">
    <location>
        <begin position="906"/>
        <end position="1115"/>
    </location>
</feature>
<sequence length="1454" mass="163622">MYIRTLLLLIAIIIHVSAGGADIYRMAFSGKTVSSADGLSSNTVYDMVQDNDGFMWMGASYGLCRYDGYSFVNYYSLGSERTRKIDATPGNLYHDSRNGLLWVHTSTFTFACYDLKKGRFADYTGRGDEHRSYRRFLLSGDDMWMYDTRSGIRHVSYKNGVFACTDYTKSGGRLPSDTIARLVEDGRHNIWAFTSSGLLRIDSTGKVHTVVAGRKYIMGNEYHGNVLCLSEDNTVEMFAPDGRLLRSVVIPPALGNVRTIRSNFVWRDKWMVFSGETYCVDLNTWECSKPQQYQVANGLLLDSADGFFFESNSSGKLWIFAPDGSVRMLSLLPDMKFTAERQRKYNVRRGHDGLFYIASYGNGLFIYDHTTGAIRHLSASDEQAVIGSNYLTGLFVDRRGNIWASQESAGVSCISVTEQPVADIIMPAPGHKGDWANYVMMTAMKPDGSIVMSTRDNKMYTMDALTLTPGTPTETKACAYAYMTDTDGHEWIATRGAGLYVDGRRYSKHDAGRHIPTNDFYDIWQDGYGRVWLASYENGIVVTEYEADGNLRFLNLLTRSINESRLHKFEPGPDGWLWIASSNGLYAVDTKRQNITNDDFLCFNTANGRFPFDEMRTIRYAGGYLWAGGKGSGVVRCKFDKNMAITECTALTTGKGLADNNVCSILDDRFGNIWVATTNGLSRIYDRDMKVKTFMFGNMPERNDYSDNCALRLADGRLLFGTRHGLTLITPRQRYESDSRRPAEVCVTDILVNGRSVSADSVLNQAVSLISEIVLGHNENTISLSFSNFEYDDINSSLYQYYLEGSDRTWRPVTSINHVEYNNLPSGKYIFHIRALSNNKWSPERDVTIIIRRPWYSTWPAWFIYAALSMMFGLYIYTNARERLRLHQQMKLEKQLTEFRLNFFTSITHEFRTPLAIIQGAVDKLNNDRSSRAALQTARRGTRRLLRLVDMLMEFRRVNTGNIRLQVERDDIIGFVRNIYQDFWSIARRKDMRTVFTPFAKRYDVEFDHRMVETIVYNLMSNAIKYAPEHGMATLSVRLDGDSIVIAVEDDGPGISDEQQASLFQPFMQGHVSQGGMGIGLYVAHSMAVLHHGTMTYRRKPEGGSVFTVMLPADGNAYSDADRKRGMAVDTSVGQRHDDGCEDIIRELRPEALNDTRIAIIEDDPDMMEQISCETGRYFRTDCYTTGLAALTGIAERMPALVICDVMLPDMSGYDIVKQLKSADVTAVIPVIMLTALDDENHQLRSYNAGADDYMVKPCNFRLLIGRAVQLIRQARAVNSSSVSSAFSSTSSDVSSGTSPSDCCPVDVRSDGQYGVKTCILTSPADKNFIDRVATIVAQHVADPDFTVDVLAAQMGIGRTKVFSKMKELIGMSPNKYLQNERMRIAADLLAEGNLTVSEVSYRVGIKDASYFNKCFKAKYGVVPSKYSGNKEQLNQEENIHENKDKPQDKNNGI</sequence>
<gene>
    <name evidence="11" type="ORF">HPS55_04805</name>
</gene>
<feature type="region of interest" description="Disordered" evidence="7">
    <location>
        <begin position="1433"/>
        <end position="1454"/>
    </location>
</feature>
<dbReference type="InterPro" id="IPR011110">
    <property type="entry name" value="Reg_prop"/>
</dbReference>
<keyword evidence="3 6" id="KW-0597">Phosphoprotein</keyword>
<dbReference type="Gene3D" id="2.60.40.10">
    <property type="entry name" value="Immunoglobulins"/>
    <property type="match status" value="1"/>
</dbReference>
<dbReference type="EMBL" id="JABKKE010000006">
    <property type="protein sequence ID" value="NPE13654.1"/>
    <property type="molecule type" value="Genomic_DNA"/>
</dbReference>
<dbReference type="InterPro" id="IPR011006">
    <property type="entry name" value="CheY-like_superfamily"/>
</dbReference>
<evidence type="ECO:0000259" key="9">
    <source>
        <dbReference type="PROSITE" id="PS50109"/>
    </source>
</evidence>
<evidence type="ECO:0000259" key="8">
    <source>
        <dbReference type="PROSITE" id="PS01124"/>
    </source>
</evidence>
<dbReference type="Gene3D" id="1.10.287.130">
    <property type="match status" value="1"/>
</dbReference>
<dbReference type="InterPro" id="IPR005467">
    <property type="entry name" value="His_kinase_dom"/>
</dbReference>
<dbReference type="Pfam" id="PF07494">
    <property type="entry name" value="Reg_prop"/>
    <property type="match status" value="2"/>
</dbReference>
<dbReference type="Gene3D" id="3.30.565.10">
    <property type="entry name" value="Histidine kinase-like ATPase, C-terminal domain"/>
    <property type="match status" value="1"/>
</dbReference>
<dbReference type="SMART" id="SM00388">
    <property type="entry name" value="HisKA"/>
    <property type="match status" value="1"/>
</dbReference>
<evidence type="ECO:0000259" key="10">
    <source>
        <dbReference type="PROSITE" id="PS50110"/>
    </source>
</evidence>
<dbReference type="InterPro" id="IPR018060">
    <property type="entry name" value="HTH_AraC"/>
</dbReference>
<dbReference type="Pfam" id="PF00512">
    <property type="entry name" value="HisKA"/>
    <property type="match status" value="1"/>
</dbReference>
<comment type="catalytic activity">
    <reaction evidence="1">
        <text>ATP + protein L-histidine = ADP + protein N-phospho-L-histidine.</text>
        <dbReference type="EC" id="2.7.13.3"/>
    </reaction>
</comment>
<evidence type="ECO:0000256" key="3">
    <source>
        <dbReference type="ARBA" id="ARBA00022553"/>
    </source>
</evidence>
<dbReference type="InterPro" id="IPR004358">
    <property type="entry name" value="Sig_transdc_His_kin-like_C"/>
</dbReference>
<evidence type="ECO:0000256" key="6">
    <source>
        <dbReference type="PROSITE-ProRule" id="PRU00169"/>
    </source>
</evidence>
<dbReference type="SUPFAM" id="SSF46689">
    <property type="entry name" value="Homeodomain-like"/>
    <property type="match status" value="1"/>
</dbReference>
<feature type="domain" description="HTH araC/xylS-type" evidence="8">
    <location>
        <begin position="1331"/>
        <end position="1430"/>
    </location>
</feature>
<dbReference type="SMART" id="SM00342">
    <property type="entry name" value="HTH_ARAC"/>
    <property type="match status" value="1"/>
</dbReference>
<evidence type="ECO:0000256" key="4">
    <source>
        <dbReference type="ARBA" id="ARBA00023015"/>
    </source>
</evidence>
<dbReference type="InterPro" id="IPR003594">
    <property type="entry name" value="HATPase_dom"/>
</dbReference>
<dbReference type="Pfam" id="PF07495">
    <property type="entry name" value="Y_Y_Y"/>
    <property type="match status" value="1"/>
</dbReference>
<dbReference type="PROSITE" id="PS01124">
    <property type="entry name" value="HTH_ARAC_FAMILY_2"/>
    <property type="match status" value="1"/>
</dbReference>
<keyword evidence="12" id="KW-1185">Reference proteome</keyword>
<dbReference type="Gene3D" id="2.130.10.10">
    <property type="entry name" value="YVTN repeat-like/Quinoprotein amine dehydrogenase"/>
    <property type="match status" value="3"/>
</dbReference>
<dbReference type="InterPro" id="IPR001789">
    <property type="entry name" value="Sig_transdc_resp-reg_receiver"/>
</dbReference>
<organism evidence="11 12">
    <name type="scientific">Xylanibacter rodentium</name>
    <dbReference type="NCBI Taxonomy" id="2736289"/>
    <lineage>
        <taxon>Bacteria</taxon>
        <taxon>Pseudomonadati</taxon>
        <taxon>Bacteroidota</taxon>
        <taxon>Bacteroidia</taxon>
        <taxon>Bacteroidales</taxon>
        <taxon>Prevotellaceae</taxon>
        <taxon>Xylanibacter</taxon>
    </lineage>
</organism>
<dbReference type="Gene3D" id="1.10.10.60">
    <property type="entry name" value="Homeodomain-like"/>
    <property type="match status" value="1"/>
</dbReference>
<accession>A0ABX2AT43</accession>
<comment type="caution">
    <text evidence="11">The sequence shown here is derived from an EMBL/GenBank/DDBJ whole genome shotgun (WGS) entry which is preliminary data.</text>
</comment>